<sequence>MGTCLQKVAPRSYLVDIEGTLYRRNRVDLRVAEKPDSQYPVDKPDTPGIPRTHSHVDIKECT</sequence>
<proteinExistence type="predicted"/>
<accession>A0AAD1S7G9</accession>
<reference evidence="2" key="1">
    <citation type="submission" date="2022-03" db="EMBL/GenBank/DDBJ databases">
        <authorList>
            <person name="Alioto T."/>
            <person name="Alioto T."/>
            <person name="Gomez Garrido J."/>
        </authorList>
    </citation>
    <scope>NUCLEOTIDE SEQUENCE</scope>
</reference>
<evidence type="ECO:0000313" key="3">
    <source>
        <dbReference type="Proteomes" id="UP001295444"/>
    </source>
</evidence>
<evidence type="ECO:0000256" key="1">
    <source>
        <dbReference type="SAM" id="MobiDB-lite"/>
    </source>
</evidence>
<protein>
    <submittedName>
        <fullName evidence="2">Retrovirus-related Pol poly from transposon isoform X1</fullName>
    </submittedName>
</protein>
<name>A0AAD1S7G9_PELCU</name>
<keyword evidence="3" id="KW-1185">Reference proteome</keyword>
<feature type="region of interest" description="Disordered" evidence="1">
    <location>
        <begin position="34"/>
        <end position="62"/>
    </location>
</feature>
<organism evidence="2 3">
    <name type="scientific">Pelobates cultripes</name>
    <name type="common">Western spadefoot toad</name>
    <dbReference type="NCBI Taxonomy" id="61616"/>
    <lineage>
        <taxon>Eukaryota</taxon>
        <taxon>Metazoa</taxon>
        <taxon>Chordata</taxon>
        <taxon>Craniata</taxon>
        <taxon>Vertebrata</taxon>
        <taxon>Euteleostomi</taxon>
        <taxon>Amphibia</taxon>
        <taxon>Batrachia</taxon>
        <taxon>Anura</taxon>
        <taxon>Pelobatoidea</taxon>
        <taxon>Pelobatidae</taxon>
        <taxon>Pelobates</taxon>
    </lineage>
</organism>
<gene>
    <name evidence="2" type="ORF">PECUL_23A043105</name>
</gene>
<evidence type="ECO:0000313" key="2">
    <source>
        <dbReference type="EMBL" id="CAH2292903.1"/>
    </source>
</evidence>
<dbReference type="Proteomes" id="UP001295444">
    <property type="component" value="Chromosome 05"/>
</dbReference>
<dbReference type="AlphaFoldDB" id="A0AAD1S7G9"/>
<dbReference type="EMBL" id="OW240916">
    <property type="protein sequence ID" value="CAH2292903.1"/>
    <property type="molecule type" value="Genomic_DNA"/>
</dbReference>